<proteinExistence type="predicted"/>
<feature type="compositionally biased region" description="Basic and acidic residues" evidence="1">
    <location>
        <begin position="176"/>
        <end position="195"/>
    </location>
</feature>
<feature type="compositionally biased region" description="Polar residues" evidence="1">
    <location>
        <begin position="137"/>
        <end position="157"/>
    </location>
</feature>
<dbReference type="VEuPathDB" id="TriTrypDB:C4B63_96g40"/>
<evidence type="ECO:0000313" key="4">
    <source>
        <dbReference type="Proteomes" id="UP000246121"/>
    </source>
</evidence>
<feature type="signal peptide" evidence="2">
    <location>
        <begin position="1"/>
        <end position="26"/>
    </location>
</feature>
<feature type="compositionally biased region" description="Polar residues" evidence="1">
    <location>
        <begin position="405"/>
        <end position="419"/>
    </location>
</feature>
<gene>
    <name evidence="3" type="ORF">C4B63_96g40</name>
</gene>
<evidence type="ECO:0000313" key="3">
    <source>
        <dbReference type="EMBL" id="PWU87269.1"/>
    </source>
</evidence>
<protein>
    <submittedName>
        <fullName evidence="3">Mucin-associated surface protein (MASP)</fullName>
    </submittedName>
</protein>
<name>A0A2V2UT21_TRYCR</name>
<evidence type="ECO:0000256" key="1">
    <source>
        <dbReference type="SAM" id="MobiDB-lite"/>
    </source>
</evidence>
<feature type="compositionally biased region" description="Basic and acidic residues" evidence="1">
    <location>
        <begin position="261"/>
        <end position="289"/>
    </location>
</feature>
<organism evidence="3 4">
    <name type="scientific">Trypanosoma cruzi</name>
    <dbReference type="NCBI Taxonomy" id="5693"/>
    <lineage>
        <taxon>Eukaryota</taxon>
        <taxon>Discoba</taxon>
        <taxon>Euglenozoa</taxon>
        <taxon>Kinetoplastea</taxon>
        <taxon>Metakinetoplastina</taxon>
        <taxon>Trypanosomatida</taxon>
        <taxon>Trypanosomatidae</taxon>
        <taxon>Trypanosoma</taxon>
        <taxon>Schizotrypanum</taxon>
    </lineage>
</organism>
<feature type="region of interest" description="Disordered" evidence="1">
    <location>
        <begin position="50"/>
        <end position="419"/>
    </location>
</feature>
<feature type="compositionally biased region" description="Polar residues" evidence="1">
    <location>
        <begin position="166"/>
        <end position="175"/>
    </location>
</feature>
<dbReference type="VEuPathDB" id="TriTrypDB:C3747_311g58"/>
<reference evidence="3 4" key="1">
    <citation type="journal article" date="2018" name="Microb. Genom.">
        <title>Expanding an expanded genome: long-read sequencing of Trypanosoma cruzi.</title>
        <authorList>
            <person name="Berna L."/>
            <person name="Rodriguez M."/>
            <person name="Chiribao M.L."/>
            <person name="Parodi-Talice A."/>
            <person name="Pita S."/>
            <person name="Rijo G."/>
            <person name="Alvarez-Valin F."/>
            <person name="Robello C."/>
        </authorList>
    </citation>
    <scope>NUCLEOTIDE SEQUENCE [LARGE SCALE GENOMIC DNA]</scope>
    <source>
        <strain evidence="3 4">Dm28c</strain>
    </source>
</reference>
<dbReference type="EMBL" id="PRFA01000096">
    <property type="protein sequence ID" value="PWU87269.1"/>
    <property type="molecule type" value="Genomic_DNA"/>
</dbReference>
<dbReference type="AlphaFoldDB" id="A0A2V2UT21"/>
<feature type="compositionally biased region" description="Acidic residues" evidence="1">
    <location>
        <begin position="79"/>
        <end position="106"/>
    </location>
</feature>
<dbReference type="VEuPathDB" id="TriTrypDB:ECC02_010599"/>
<feature type="compositionally biased region" description="Low complexity" evidence="1">
    <location>
        <begin position="306"/>
        <end position="322"/>
    </location>
</feature>
<accession>A0A2V2UT21</accession>
<keyword evidence="2" id="KW-0732">Signal</keyword>
<evidence type="ECO:0000256" key="2">
    <source>
        <dbReference type="SAM" id="SignalP"/>
    </source>
</evidence>
<dbReference type="VEuPathDB" id="TriTrypDB:TcCLB.510463.240"/>
<feature type="chain" id="PRO_5015960521" evidence="2">
    <location>
        <begin position="27"/>
        <end position="443"/>
    </location>
</feature>
<feature type="compositionally biased region" description="Basic and acidic residues" evidence="1">
    <location>
        <begin position="107"/>
        <end position="121"/>
    </location>
</feature>
<feature type="compositionally biased region" description="Low complexity" evidence="1">
    <location>
        <begin position="355"/>
        <end position="377"/>
    </location>
</feature>
<feature type="compositionally biased region" description="Acidic residues" evidence="1">
    <location>
        <begin position="334"/>
        <end position="347"/>
    </location>
</feature>
<dbReference type="VEuPathDB" id="TriTrypDB:TcCLB.510621.20"/>
<dbReference type="VEuPathDB" id="TriTrypDB:TcCL_Unassigned00373"/>
<comment type="caution">
    <text evidence="3">The sequence shown here is derived from an EMBL/GenBank/DDBJ whole genome shotgun (WGS) entry which is preliminary data.</text>
</comment>
<dbReference type="Proteomes" id="UP000246121">
    <property type="component" value="Unassembled WGS sequence"/>
</dbReference>
<sequence length="443" mass="46144">MAMMMTGRVLLVCALCVLWCVAGGICEEHAKVVDDGAPGGGSVVLVKEKGVTETPMRSEQTGVLQVAEEAPNKGVADSSSEEEDEEEDGDDEPEGDINEEAEEITMEEGKGGKEEDKEHQSQSEGAAGHPVAAKGITGNSNQQTLHTPSSTEHNPSPDSLRLNIEGPQNNLSKNNDAAKKQQTEGSRQGEEDNPKLNEGVAEPGPGKGNSGPEPGKQTEIHVPTGLSSASSGDAQETKHAVNGPPNASSGPVGGVTTGSHTDVKTDTEVHPPPPQEHHSPAVAAEKEGSIMEDVAVQRGGNERPQETLPEAATAAPPEGLPASAVRSSEKTDDVTDENEEIGEGNAEDETKKQQEQLQLPQQPQQSGEKGQQQQQQQHQEEQPHGYSTDDGEVPKKDKNALRTHATANTGDSDGSTAVSHATSPLLPLLVVVCAAAAAAVVAA</sequence>
<feature type="compositionally biased region" description="Polar residues" evidence="1">
    <location>
        <begin position="225"/>
        <end position="234"/>
    </location>
</feature>
<dbReference type="VEuPathDB" id="TriTrypDB:BCY84_04695"/>
<dbReference type="VEuPathDB" id="TriTrypDB:TcBrA4_0172420"/>